<dbReference type="OrthoDB" id="262125at2"/>
<sequence length="194" mass="21186">MQHCEVDTPDKWTVSSDGWGLGWRLYDWDGVPGFGHDCATIGQYGYLRVVPQAGVILVLLTNGGGARQLYVTLFRELLAELAGVTMPPDFKPAPQPPVVDITPFIGTYKREGVIITFSERHGKPHLIYEFVDGMKDLSPPLEVDLVPVSETVFAAPGSGPFSEDWMPVVFSTLSTGIQCVYIGMRAAPSLPDDC</sequence>
<dbReference type="Proteomes" id="UP000290365">
    <property type="component" value="Chromosome"/>
</dbReference>
<accession>A0A4P6JMW0</accession>
<name>A0A4P6JMW0_KTERU</name>
<evidence type="ECO:0000313" key="2">
    <source>
        <dbReference type="Proteomes" id="UP000290365"/>
    </source>
</evidence>
<gene>
    <name evidence="1" type="ORF">EPA93_11680</name>
</gene>
<evidence type="ECO:0000313" key="1">
    <source>
        <dbReference type="EMBL" id="QBD76627.1"/>
    </source>
</evidence>
<dbReference type="SUPFAM" id="SSF56601">
    <property type="entry name" value="beta-lactamase/transpeptidase-like"/>
    <property type="match status" value="1"/>
</dbReference>
<dbReference type="EMBL" id="CP035758">
    <property type="protein sequence ID" value="QBD76627.1"/>
    <property type="molecule type" value="Genomic_DNA"/>
</dbReference>
<organism evidence="1 2">
    <name type="scientific">Ktedonosporobacter rubrisoli</name>
    <dbReference type="NCBI Taxonomy" id="2509675"/>
    <lineage>
        <taxon>Bacteria</taxon>
        <taxon>Bacillati</taxon>
        <taxon>Chloroflexota</taxon>
        <taxon>Ktedonobacteria</taxon>
        <taxon>Ktedonobacterales</taxon>
        <taxon>Ktedonosporobacteraceae</taxon>
        <taxon>Ktedonosporobacter</taxon>
    </lineage>
</organism>
<dbReference type="Gene3D" id="3.40.710.10">
    <property type="entry name" value="DD-peptidase/beta-lactamase superfamily"/>
    <property type="match status" value="1"/>
</dbReference>
<protein>
    <submittedName>
        <fullName evidence="1">Uncharacterized protein</fullName>
    </submittedName>
</protein>
<reference evidence="1 2" key="1">
    <citation type="submission" date="2019-01" db="EMBL/GenBank/DDBJ databases">
        <title>Ktedonosporobacter rubrisoli SCAWS-G2.</title>
        <authorList>
            <person name="Huang Y."/>
            <person name="Yan B."/>
        </authorList>
    </citation>
    <scope>NUCLEOTIDE SEQUENCE [LARGE SCALE GENOMIC DNA]</scope>
    <source>
        <strain evidence="1 2">SCAWS-G2</strain>
    </source>
</reference>
<keyword evidence="2" id="KW-1185">Reference proteome</keyword>
<dbReference type="KEGG" id="kbs:EPA93_11680"/>
<dbReference type="AlphaFoldDB" id="A0A4P6JMW0"/>
<proteinExistence type="predicted"/>
<dbReference type="InterPro" id="IPR012338">
    <property type="entry name" value="Beta-lactam/transpept-like"/>
</dbReference>